<dbReference type="InterPro" id="IPR016163">
    <property type="entry name" value="Ald_DH_C"/>
</dbReference>
<dbReference type="PANTHER" id="PTHR11699">
    <property type="entry name" value="ALDEHYDE DEHYDROGENASE-RELATED"/>
    <property type="match status" value="1"/>
</dbReference>
<gene>
    <name evidence="5" type="ORF">GPZ80_13730</name>
</gene>
<evidence type="ECO:0000313" key="5">
    <source>
        <dbReference type="EMBL" id="MBC6448228.1"/>
    </source>
</evidence>
<feature type="active site" evidence="2">
    <location>
        <position position="282"/>
    </location>
</feature>
<dbReference type="SUPFAM" id="SSF53720">
    <property type="entry name" value="ALDH-like"/>
    <property type="match status" value="1"/>
</dbReference>
<feature type="domain" description="Aldehyde dehydrogenase" evidence="4">
    <location>
        <begin position="41"/>
        <end position="509"/>
    </location>
</feature>
<dbReference type="Pfam" id="PF00171">
    <property type="entry name" value="Aldedh"/>
    <property type="match status" value="1"/>
</dbReference>
<dbReference type="InterPro" id="IPR016162">
    <property type="entry name" value="Ald_DH_N"/>
</dbReference>
<dbReference type="Proteomes" id="UP000734823">
    <property type="component" value="Unassembled WGS sequence"/>
</dbReference>
<comment type="caution">
    <text evidence="5">The sequence shown here is derived from an EMBL/GenBank/DDBJ whole genome shotgun (WGS) entry which is preliminary data.</text>
</comment>
<protein>
    <submittedName>
        <fullName evidence="5">Aldehyde dehydrogenase</fullName>
    </submittedName>
</protein>
<evidence type="ECO:0000259" key="4">
    <source>
        <dbReference type="Pfam" id="PF00171"/>
    </source>
</evidence>
<keyword evidence="1 3" id="KW-0560">Oxidoreductase</keyword>
<dbReference type="Gene3D" id="3.40.605.10">
    <property type="entry name" value="Aldehyde Dehydrogenase, Chain A, domain 1"/>
    <property type="match status" value="1"/>
</dbReference>
<sequence>MLSFAANDILKLGSGGAVTLSLLSHVGRLPDQGILIDGQWRPAADGASWTHTHPATGEAIGSFPVATESDVDKAVHAARTAFDDGPWPRSRAGQRVKLLHRYADLLRANADDLRRLQALDNGVPLSFAGIYATSVEAAADVFEHHAGWIDKVGGETLPPYQGGDHLAMTFREPIGVVAAILPWNAPFLLYAQKVAPALAAGCTVVLKPSEFATFTVLRMVELLVEAGLPHGVLNVVTGPGNPTGEALVTHPLVDKVSFTGSRAVGRHIIEASAGTLKRVSLELGGKSPTLVFPDAPDVGLAAMTTMGTVTMGLSGQACVAHTRALVHRDVYDDFLNAAQLLAGMITYGDPFDPAVLSAPLINAKQLDRVLGYIERGKDSGARLVAGGSRVDGALADGNFVQPTIFADVDNTAELAQEEIFGPVLAVVPFGDEDEAIRLANATRYGLGAGVYTTDNRRAFRVARALRAGTVGINGFQVEPHLPFGGFKQSGLGREGGRSAFEAYTELKTVLMPLTDELM</sequence>
<name>A0ABR7L6A9_9PSEU</name>
<evidence type="ECO:0000256" key="1">
    <source>
        <dbReference type="ARBA" id="ARBA00023002"/>
    </source>
</evidence>
<comment type="similarity">
    <text evidence="3">Belongs to the aldehyde dehydrogenase family.</text>
</comment>
<evidence type="ECO:0000256" key="2">
    <source>
        <dbReference type="PROSITE-ProRule" id="PRU10007"/>
    </source>
</evidence>
<dbReference type="InterPro" id="IPR015590">
    <property type="entry name" value="Aldehyde_DH_dom"/>
</dbReference>
<reference evidence="5 6" key="1">
    <citation type="submission" date="2020-06" db="EMBL/GenBank/DDBJ databases">
        <title>Actinokineospora xiongansis sp. nov., isolated from soil of Baiyangdian.</title>
        <authorList>
            <person name="Zhang X."/>
        </authorList>
    </citation>
    <scope>NUCLEOTIDE SEQUENCE [LARGE SCALE GENOMIC DNA]</scope>
    <source>
        <strain evidence="5 6">HBU206404</strain>
    </source>
</reference>
<evidence type="ECO:0000313" key="6">
    <source>
        <dbReference type="Proteomes" id="UP000734823"/>
    </source>
</evidence>
<dbReference type="EMBL" id="JABVED010000007">
    <property type="protein sequence ID" value="MBC6448228.1"/>
    <property type="molecule type" value="Genomic_DNA"/>
</dbReference>
<dbReference type="PROSITE" id="PS00687">
    <property type="entry name" value="ALDEHYDE_DEHYDR_GLU"/>
    <property type="match status" value="1"/>
</dbReference>
<dbReference type="Gene3D" id="3.40.309.10">
    <property type="entry name" value="Aldehyde Dehydrogenase, Chain A, domain 2"/>
    <property type="match status" value="1"/>
</dbReference>
<keyword evidence="6" id="KW-1185">Reference proteome</keyword>
<organism evidence="5 6">
    <name type="scientific">Actinokineospora xionganensis</name>
    <dbReference type="NCBI Taxonomy" id="2684470"/>
    <lineage>
        <taxon>Bacteria</taxon>
        <taxon>Bacillati</taxon>
        <taxon>Actinomycetota</taxon>
        <taxon>Actinomycetes</taxon>
        <taxon>Pseudonocardiales</taxon>
        <taxon>Pseudonocardiaceae</taxon>
        <taxon>Actinokineospora</taxon>
    </lineage>
</organism>
<dbReference type="InterPro" id="IPR029510">
    <property type="entry name" value="Ald_DH_CS_GLU"/>
</dbReference>
<dbReference type="InterPro" id="IPR016161">
    <property type="entry name" value="Ald_DH/histidinol_DH"/>
</dbReference>
<accession>A0ABR7L6A9</accession>
<proteinExistence type="inferred from homology"/>
<evidence type="ECO:0000256" key="3">
    <source>
        <dbReference type="RuleBase" id="RU003345"/>
    </source>
</evidence>